<accession>A0A382G280</accession>
<protein>
    <submittedName>
        <fullName evidence="2">Uncharacterized protein</fullName>
    </submittedName>
</protein>
<evidence type="ECO:0000313" key="2">
    <source>
        <dbReference type="EMBL" id="SVB68627.1"/>
    </source>
</evidence>
<keyword evidence="1" id="KW-1133">Transmembrane helix</keyword>
<evidence type="ECO:0000256" key="1">
    <source>
        <dbReference type="SAM" id="Phobius"/>
    </source>
</evidence>
<feature type="transmembrane region" description="Helical" evidence="1">
    <location>
        <begin position="72"/>
        <end position="89"/>
    </location>
</feature>
<feature type="transmembrane region" description="Helical" evidence="1">
    <location>
        <begin position="101"/>
        <end position="119"/>
    </location>
</feature>
<feature type="transmembrane region" description="Helical" evidence="1">
    <location>
        <begin position="125"/>
        <end position="145"/>
    </location>
</feature>
<dbReference type="EMBL" id="UINC01052836">
    <property type="protein sequence ID" value="SVB68627.1"/>
    <property type="molecule type" value="Genomic_DNA"/>
</dbReference>
<feature type="transmembrane region" description="Helical" evidence="1">
    <location>
        <begin position="219"/>
        <end position="245"/>
    </location>
</feature>
<dbReference type="AlphaFoldDB" id="A0A382G280"/>
<keyword evidence="1" id="KW-0472">Membrane</keyword>
<feature type="transmembrane region" description="Helical" evidence="1">
    <location>
        <begin position="34"/>
        <end position="52"/>
    </location>
</feature>
<gene>
    <name evidence="2" type="ORF">METZ01_LOCUS221481</name>
</gene>
<keyword evidence="1" id="KW-0812">Transmembrane</keyword>
<feature type="transmembrane region" description="Helical" evidence="1">
    <location>
        <begin position="166"/>
        <end position="183"/>
    </location>
</feature>
<organism evidence="2">
    <name type="scientific">marine metagenome</name>
    <dbReference type="NCBI Taxonomy" id="408172"/>
    <lineage>
        <taxon>unclassified sequences</taxon>
        <taxon>metagenomes</taxon>
        <taxon>ecological metagenomes</taxon>
    </lineage>
</organism>
<reference evidence="2" key="1">
    <citation type="submission" date="2018-05" db="EMBL/GenBank/DDBJ databases">
        <authorList>
            <person name="Lanie J.A."/>
            <person name="Ng W.-L."/>
            <person name="Kazmierczak K.M."/>
            <person name="Andrzejewski T.M."/>
            <person name="Davidsen T.M."/>
            <person name="Wayne K.J."/>
            <person name="Tettelin H."/>
            <person name="Glass J.I."/>
            <person name="Rusch D."/>
            <person name="Podicherti R."/>
            <person name="Tsui H.-C.T."/>
            <person name="Winkler M.E."/>
        </authorList>
    </citation>
    <scope>NUCLEOTIDE SEQUENCE</scope>
</reference>
<sequence>MLISRVAPPESSQYIRARRIAESLGPELDTLKPIQWFAIWSVVVAGMVFRAGQADRFVYWEWSGWMDGSIRIIITTLIFYFGLSRTGLWQAGRRRLKLNSIILHVGWVCILFLIGAIGVDFSLSVTVGMIPYIAGFLGGLLVFQFPLELDPEKGRWNVTIWDGKSLLLGLSSVLFGLSTYIGYQLDDPLSSTVAMIVLPFPAVALIWPDHVRHFQRAQFYPLFIFSMFICVRAPWFLVPLAIVFFGLRTMNYLRYGIVYPSFGVDHENVREHV</sequence>
<name>A0A382G280_9ZZZZ</name>
<proteinExistence type="predicted"/>